<feature type="compositionally biased region" description="Polar residues" evidence="6">
    <location>
        <begin position="1026"/>
        <end position="1038"/>
    </location>
</feature>
<evidence type="ECO:0000259" key="7">
    <source>
        <dbReference type="PROSITE" id="PS50967"/>
    </source>
</evidence>
<feature type="compositionally biased region" description="Basic and acidic residues" evidence="6">
    <location>
        <begin position="1000"/>
        <end position="1014"/>
    </location>
</feature>
<name>A0ABP1B1Z3_9BRYO</name>
<feature type="compositionally biased region" description="Basic and acidic residues" evidence="6">
    <location>
        <begin position="968"/>
        <end position="979"/>
    </location>
</feature>
<evidence type="ECO:0000313" key="9">
    <source>
        <dbReference type="Proteomes" id="UP001497522"/>
    </source>
</evidence>
<dbReference type="InterPro" id="IPR012337">
    <property type="entry name" value="RNaseH-like_sf"/>
</dbReference>
<dbReference type="InterPro" id="IPR002562">
    <property type="entry name" value="3'-5'_exonuclease_dom"/>
</dbReference>
<comment type="subcellular location">
    <subcellularLocation>
        <location evidence="1">Nucleus</location>
    </subcellularLocation>
</comment>
<gene>
    <name evidence="8" type="ORF">CSSPJE1EN2_LOCUS11747</name>
</gene>
<feature type="region of interest" description="Disordered" evidence="6">
    <location>
        <begin position="899"/>
        <end position="939"/>
    </location>
</feature>
<dbReference type="SMART" id="SM00341">
    <property type="entry name" value="HRDC"/>
    <property type="match status" value="1"/>
</dbReference>
<dbReference type="InterPro" id="IPR010997">
    <property type="entry name" value="HRDC-like_sf"/>
</dbReference>
<evidence type="ECO:0000256" key="6">
    <source>
        <dbReference type="SAM" id="MobiDB-lite"/>
    </source>
</evidence>
<dbReference type="InterPro" id="IPR036397">
    <property type="entry name" value="RNaseH_sf"/>
</dbReference>
<keyword evidence="3" id="KW-0378">Hydrolase</keyword>
<protein>
    <recommendedName>
        <fullName evidence="7">HRDC domain-containing protein</fullName>
    </recommendedName>
</protein>
<proteinExistence type="predicted"/>
<feature type="domain" description="HRDC" evidence="7">
    <location>
        <begin position="469"/>
        <end position="549"/>
    </location>
</feature>
<dbReference type="SUPFAM" id="SSF53098">
    <property type="entry name" value="Ribonuclease H-like"/>
    <property type="match status" value="1"/>
</dbReference>
<dbReference type="InterPro" id="IPR002121">
    <property type="entry name" value="HRDC_dom"/>
</dbReference>
<dbReference type="SMART" id="SM00474">
    <property type="entry name" value="35EXOc"/>
    <property type="match status" value="1"/>
</dbReference>
<keyword evidence="5" id="KW-0539">Nucleus</keyword>
<feature type="compositionally biased region" description="Basic residues" evidence="6">
    <location>
        <begin position="921"/>
        <end position="931"/>
    </location>
</feature>
<dbReference type="PANTHER" id="PTHR12124">
    <property type="entry name" value="POLYMYOSITIS/SCLERODERMA AUTOANTIGEN-RELATED"/>
    <property type="match status" value="1"/>
</dbReference>
<dbReference type="InterPro" id="IPR049559">
    <property type="entry name" value="Rrp6p-like_exo"/>
</dbReference>
<feature type="region of interest" description="Disordered" evidence="6">
    <location>
        <begin position="963"/>
        <end position="1038"/>
    </location>
</feature>
<evidence type="ECO:0000256" key="4">
    <source>
        <dbReference type="ARBA" id="ARBA00022839"/>
    </source>
</evidence>
<dbReference type="CDD" id="cd06147">
    <property type="entry name" value="Rrp6p_like_exo"/>
    <property type="match status" value="1"/>
</dbReference>
<feature type="compositionally biased region" description="Low complexity" evidence="6">
    <location>
        <begin position="126"/>
        <end position="135"/>
    </location>
</feature>
<evidence type="ECO:0000256" key="5">
    <source>
        <dbReference type="ARBA" id="ARBA00023242"/>
    </source>
</evidence>
<dbReference type="PROSITE" id="PS50967">
    <property type="entry name" value="HRDC"/>
    <property type="match status" value="1"/>
</dbReference>
<accession>A0ABP1B1Z3</accession>
<keyword evidence="2" id="KW-0540">Nuclease</keyword>
<dbReference type="Proteomes" id="UP001497522">
    <property type="component" value="Chromosome 18"/>
</dbReference>
<dbReference type="InterPro" id="IPR044876">
    <property type="entry name" value="HRDC_dom_sf"/>
</dbReference>
<feature type="region of interest" description="Disordered" evidence="6">
    <location>
        <begin position="115"/>
        <end position="135"/>
    </location>
</feature>
<evidence type="ECO:0000256" key="1">
    <source>
        <dbReference type="ARBA" id="ARBA00004123"/>
    </source>
</evidence>
<dbReference type="Gene3D" id="1.10.150.80">
    <property type="entry name" value="HRDC domain"/>
    <property type="match status" value="1"/>
</dbReference>
<dbReference type="Pfam" id="PF00570">
    <property type="entry name" value="HRDC"/>
    <property type="match status" value="1"/>
</dbReference>
<sequence>MDPVRLEADEILQCIKKLPDTIRDVERLAQRLPSDVDFHFFSNFQEFKAPMRGMQAQVESLLNEIGMAKEVRPQVAAWPNDPDETYDWLVGVQDDLVEGIDTALDQFELEKRARKKGKSKSETEKTMQVQTVMQQQSSDGFTEVVKLSKPRKQVNEGRPIPFHIRSIPRPQDKFDITPDNSNTPFKHPCSLNNSEKKNGGASTVDLHARKLGVQNSLDDDHPLKEELIKMEYVEGPLEAGAPQEPRPLADTPLIVVSTLSALNDMAAKLQAAGEIAVDLEHHHYRSFQGFICVMQVSTRLEDFIVDTLELRTHIGPCLADIFASSSIKKVMHGADHDILWLQRDFGIYVCNLFDTGQAARVLQLEGFGLAFLLQHFLDIHPDKRYQLADWRIRPLPSEMIKYAREDTHYLLYLHDLLKVQLASASPEKNDAILQVYKRSRDICLQLYQKEIFTETSYLNLYGLEDKGLQPNQMAVLAGLYAWRDKVARKEDESTGYVLPNQLLFRLAEEMPDTSKKLHALIRGSNSLVGDNIASVLEVIRHSKEQAAFVAPVTTVSQLDTMSPLEALTSERVRHIPVTEMSDGVANMVDHPIKAASGLENLVEHTVEASGRVEFAVPSFDEETFPAADQVVSFDHVKDDQTLNSASVDVSSASEAKQQGDANVEANIVDKEAHSQATTGLPFHPEEILAVGKVNSATIETPSSSKLDQPVSSTVAIELPPLSQKAGNREAKLVHAIAKPSSAFGALLGSSARNKVQARSSEDIELVEARLKAEKIRASVVLPFNRIPVTDVQENQSSAVDRVNDERTLSQDEVSVGKVVPELPASGEDLPEVWGDIIFLEKGNQKDPSSPTKLLKTDGTNAIAEALGVHEGKVPSALSEMHHKSQPHREKFFEKGFTHAAAEGSSGARKEQMPRVEQQQQHSKKQRRSAKHHNQEGLSIGESTIIPFDYKAARQAMGLEGTLGIRGLETQKPKAEERRIGKASKRQRQAPPPSGGTGTKKAFDPLRAVREDPRPEGISAPKRRQVFPQSGNRTSTFRH</sequence>
<dbReference type="SUPFAM" id="SSF47819">
    <property type="entry name" value="HRDC-like"/>
    <property type="match status" value="1"/>
</dbReference>
<evidence type="ECO:0000256" key="2">
    <source>
        <dbReference type="ARBA" id="ARBA00022722"/>
    </source>
</evidence>
<evidence type="ECO:0000256" key="3">
    <source>
        <dbReference type="ARBA" id="ARBA00022801"/>
    </source>
</evidence>
<dbReference type="InterPro" id="IPR045092">
    <property type="entry name" value="Rrp6-like"/>
</dbReference>
<dbReference type="Pfam" id="PF01612">
    <property type="entry name" value="DNA_pol_A_exo1"/>
    <property type="match status" value="1"/>
</dbReference>
<organism evidence="8 9">
    <name type="scientific">Sphagnum jensenii</name>
    <dbReference type="NCBI Taxonomy" id="128206"/>
    <lineage>
        <taxon>Eukaryota</taxon>
        <taxon>Viridiplantae</taxon>
        <taxon>Streptophyta</taxon>
        <taxon>Embryophyta</taxon>
        <taxon>Bryophyta</taxon>
        <taxon>Sphagnophytina</taxon>
        <taxon>Sphagnopsida</taxon>
        <taxon>Sphagnales</taxon>
        <taxon>Sphagnaceae</taxon>
        <taxon>Sphagnum</taxon>
    </lineage>
</organism>
<evidence type="ECO:0000313" key="8">
    <source>
        <dbReference type="EMBL" id="CAK9868788.1"/>
    </source>
</evidence>
<keyword evidence="9" id="KW-1185">Reference proteome</keyword>
<dbReference type="EMBL" id="OZ023719">
    <property type="protein sequence ID" value="CAK9868788.1"/>
    <property type="molecule type" value="Genomic_DNA"/>
</dbReference>
<reference evidence="8" key="1">
    <citation type="submission" date="2024-03" db="EMBL/GenBank/DDBJ databases">
        <authorList>
            <consortium name="ELIXIR-Norway"/>
            <consortium name="Elixir Norway"/>
        </authorList>
    </citation>
    <scope>NUCLEOTIDE SEQUENCE</scope>
</reference>
<keyword evidence="4" id="KW-0269">Exonuclease</keyword>
<dbReference type="PANTHER" id="PTHR12124:SF47">
    <property type="entry name" value="EXOSOME COMPONENT 10"/>
    <property type="match status" value="1"/>
</dbReference>
<dbReference type="Gene3D" id="3.30.420.10">
    <property type="entry name" value="Ribonuclease H-like superfamily/Ribonuclease H"/>
    <property type="match status" value="1"/>
</dbReference>